<keyword evidence="3" id="KW-1185">Reference proteome</keyword>
<dbReference type="EMBL" id="JAAGWQ010000122">
    <property type="protein sequence ID" value="KAF5665501.1"/>
    <property type="molecule type" value="Genomic_DNA"/>
</dbReference>
<evidence type="ECO:0000256" key="1">
    <source>
        <dbReference type="SAM" id="MobiDB-lite"/>
    </source>
</evidence>
<dbReference type="Proteomes" id="UP000567885">
    <property type="component" value="Unassembled WGS sequence"/>
</dbReference>
<feature type="region of interest" description="Disordered" evidence="1">
    <location>
        <begin position="712"/>
        <end position="753"/>
    </location>
</feature>
<reference evidence="2 3" key="1">
    <citation type="submission" date="2020-05" db="EMBL/GenBank/DDBJ databases">
        <title>Identification and distribution of gene clusters putatively required for synthesis of sphingolipid metabolism inhibitors in phylogenetically diverse species of the filamentous fungus Fusarium.</title>
        <authorList>
            <person name="Kim H.-S."/>
            <person name="Busman M."/>
            <person name="Brown D.W."/>
            <person name="Divon H."/>
            <person name="Uhlig S."/>
            <person name="Proctor R.H."/>
        </authorList>
    </citation>
    <scope>NUCLEOTIDE SEQUENCE [LARGE SCALE GENOMIC DNA]</scope>
    <source>
        <strain evidence="2 3">NRRL 20693</strain>
    </source>
</reference>
<accession>A0A8H5T6F5</accession>
<name>A0A8H5T6F5_FUSHE</name>
<feature type="compositionally biased region" description="Low complexity" evidence="1">
    <location>
        <begin position="644"/>
        <end position="661"/>
    </location>
</feature>
<feature type="region of interest" description="Disordered" evidence="1">
    <location>
        <begin position="941"/>
        <end position="975"/>
    </location>
</feature>
<evidence type="ECO:0000313" key="2">
    <source>
        <dbReference type="EMBL" id="KAF5665501.1"/>
    </source>
</evidence>
<protein>
    <recommendedName>
        <fullName evidence="4">C2H2-type domain-containing protein</fullName>
    </recommendedName>
</protein>
<dbReference type="PANTHER" id="PTHR38166">
    <property type="entry name" value="C2H2-TYPE DOMAIN-CONTAINING PROTEIN-RELATED"/>
    <property type="match status" value="1"/>
</dbReference>
<proteinExistence type="predicted"/>
<feature type="compositionally biased region" description="Polar residues" evidence="1">
    <location>
        <begin position="493"/>
        <end position="512"/>
    </location>
</feature>
<feature type="compositionally biased region" description="Basic and acidic residues" evidence="1">
    <location>
        <begin position="743"/>
        <end position="752"/>
    </location>
</feature>
<organism evidence="2 3">
    <name type="scientific">Fusarium heterosporum</name>
    <dbReference type="NCBI Taxonomy" id="42747"/>
    <lineage>
        <taxon>Eukaryota</taxon>
        <taxon>Fungi</taxon>
        <taxon>Dikarya</taxon>
        <taxon>Ascomycota</taxon>
        <taxon>Pezizomycotina</taxon>
        <taxon>Sordariomycetes</taxon>
        <taxon>Hypocreomycetidae</taxon>
        <taxon>Hypocreales</taxon>
        <taxon>Nectriaceae</taxon>
        <taxon>Fusarium</taxon>
        <taxon>Fusarium heterosporum species complex</taxon>
    </lineage>
</organism>
<evidence type="ECO:0000313" key="3">
    <source>
        <dbReference type="Proteomes" id="UP000567885"/>
    </source>
</evidence>
<comment type="caution">
    <text evidence="2">The sequence shown here is derived from an EMBL/GenBank/DDBJ whole genome shotgun (WGS) entry which is preliminary data.</text>
</comment>
<feature type="compositionally biased region" description="Acidic residues" evidence="1">
    <location>
        <begin position="273"/>
        <end position="284"/>
    </location>
</feature>
<dbReference type="AlphaFoldDB" id="A0A8H5T6F5"/>
<dbReference type="OrthoDB" id="4161727at2759"/>
<gene>
    <name evidence="2" type="ORF">FHETE_6613</name>
</gene>
<feature type="region of interest" description="Disordered" evidence="1">
    <location>
        <begin position="232"/>
        <end position="296"/>
    </location>
</feature>
<feature type="compositionally biased region" description="Polar residues" evidence="1">
    <location>
        <begin position="240"/>
        <end position="266"/>
    </location>
</feature>
<feature type="region of interest" description="Disordered" evidence="1">
    <location>
        <begin position="630"/>
        <end position="662"/>
    </location>
</feature>
<evidence type="ECO:0008006" key="4">
    <source>
        <dbReference type="Google" id="ProtNLM"/>
    </source>
</evidence>
<feature type="compositionally biased region" description="Acidic residues" evidence="1">
    <location>
        <begin position="732"/>
        <end position="742"/>
    </location>
</feature>
<sequence length="1028" mass="114843">MFTHPTPTPDINIQSQPQDGFRNRPVANYWAVQGNLSALNTNVFPQYGQPSESPLPLSSSTYGHSSFDSALTTRPNFSTHPGISASNQWPCHGATSSQALIPSSGSEATEVVMRRLRSWVWFILRARLVLRNARQKSRRRHSASDCPSWTTGFNHNLSCLDPSFSLPCSDEIAFDSLANAEQVNLFDSIDLSSTMLLDNALGIMANDGNSQFLEQTDMPRQATVLSEEEVFPIPGPESDINPNGTTLPRSVSGQDQPDVHSSSQSAKRPIDCLDLDDSSVDETDEKPRDKKRSKKVSTSPRFACPFYSHDPERYETSRSCCGPGWETVHRVKEHIFRSHRLPEHQCRRCFKEFEGEEALSRHSRSAVACKVQARNSQLEGIDASQERLLHARAKKSNTGPDQKKIEEERWNEVYRIIFPNESQAPSPYYNRSQKFTVDEFGKNITAEFGKRIVARLSSMGMQPHLLNSVARVTRSVLLETVQSCQRGGEDIDSQNSQLTASQSPVSQPSSGFGQQLRGFNHELFAGLDNEQLLAQMILALAPMPRRGGSGDSGCFCHEPTVIYQQAKPIEIRNLPHLLKLLGFELVEPGSAENNHSDAEGKQLVQALDLCTFSNESKAVSSTVRRLSYSSSSKHSDYGSDDGDSAGSFHTSSSIDSGSSGSALADAEHRSSVILDRLMYGLVEWFELVLQQRGAQENKQASNLDSVSAIHIPGPSGQFLRSGQIPKRQRSDSDDENENNDDDGPNHHQKGWETSDAAEVRYVCPFFKHDRERYKTSQWKSCCWPGWASIHRVKQDLKSHTSLNEHQRADIICQRQSEGPEEEGVDEQQEKLLRARKRKNGKARQTSEEERWAEMYRILFPHDDTIPSPYPELCPVQPGREGEQLGANVLDSFENFARREFSRRMRPRMETLIDGILEQTLTSQAITDVANNVLQGIMESFRASQDQSEHQPEIQGSPPRSPSPGKMPSDSSWHALQHSGDFCNDGGVVPEFELDFAQILSCVDNGQPMDFIYPLTEVEVLDAFQSVGV</sequence>
<feature type="region of interest" description="Disordered" evidence="1">
    <location>
        <begin position="487"/>
        <end position="512"/>
    </location>
</feature>
<dbReference type="PANTHER" id="PTHR38166:SF1">
    <property type="entry name" value="C2H2-TYPE DOMAIN-CONTAINING PROTEIN"/>
    <property type="match status" value="1"/>
</dbReference>